<dbReference type="Proteomes" id="UP000311919">
    <property type="component" value="Unassembled WGS sequence"/>
</dbReference>
<keyword evidence="3" id="KW-1185">Reference proteome</keyword>
<feature type="compositionally biased region" description="Basic residues" evidence="1">
    <location>
        <begin position="189"/>
        <end position="207"/>
    </location>
</feature>
<sequence length="635" mass="71027">MHNMFIIRLAADALSSVSESEQGLLHLPDKLLPTSHYESMKTGEIIIEKADSAKKCLHSIKRVHRLIEEELMMEYDMKTTNNIITNTTDNDSSSNRGNKLSRYHEKNEFCTPYSIDQSKKDASTTSTTTERSILTTKKCSSTTSLLYDLLSGRENFDSVYMRSQLVFVTCDNSKSLTSNLKKDDILTRRRVTNSHIQRRRKSLKPTKHYNSSQPTETSVSTGENLFHNNQLSEKLSSSSPLSSSSSSISSSPSSSSSSSMLSPLNMNILTRPQISPKKLIDKLECLKTSCILHSESPVKHCSFVHTTTSISGTTTTSTNINNQEQPLDLSSASSYFNQSGLLSNIPYKSLTSKRRRSFAGDLNYSSRLSDYSNIIRCNSSRHNSVTLPLSPTDSNFIKCFSSPSTTTTTTTISSTNVNTNNNCNLKSECKSSEEYPCKLNVNNQLNDESTFIGANLLDLFLSPAYYQVALSTALALCASSIFHSFDNTLNRTINNLPNSYNHLKTAYELAYEQLLTLTNYSKDTTTNLSSENDQSNLSELNQTTSLNETINHQSNIIQHKQQSVSIQSNFNVKYNTLTTLKTGDNIQHSKKSLTKLCFMTKNTENNNNNNNRITKLLNSKNKFIIIQSNIESTFQ</sequence>
<protein>
    <submittedName>
        <fullName evidence="2">Uncharacterized protein</fullName>
    </submittedName>
</protein>
<dbReference type="EMBL" id="SKCS01000171">
    <property type="protein sequence ID" value="TNN14557.1"/>
    <property type="molecule type" value="Genomic_DNA"/>
</dbReference>
<evidence type="ECO:0000256" key="1">
    <source>
        <dbReference type="SAM" id="MobiDB-lite"/>
    </source>
</evidence>
<accession>A0A4Z2DDH1</accession>
<comment type="caution">
    <text evidence="2">The sequence shown here is derived from an EMBL/GenBank/DDBJ whole genome shotgun (WGS) entry which is preliminary data.</text>
</comment>
<evidence type="ECO:0000313" key="2">
    <source>
        <dbReference type="EMBL" id="TNN14557.1"/>
    </source>
</evidence>
<dbReference type="OrthoDB" id="6265973at2759"/>
<feature type="compositionally biased region" description="Low complexity" evidence="1">
    <location>
        <begin position="235"/>
        <end position="261"/>
    </location>
</feature>
<evidence type="ECO:0000313" key="3">
    <source>
        <dbReference type="Proteomes" id="UP000311919"/>
    </source>
</evidence>
<feature type="compositionally biased region" description="Polar residues" evidence="1">
    <location>
        <begin position="208"/>
        <end position="234"/>
    </location>
</feature>
<dbReference type="AlphaFoldDB" id="A0A4Z2DDH1"/>
<feature type="region of interest" description="Disordered" evidence="1">
    <location>
        <begin position="189"/>
        <end position="261"/>
    </location>
</feature>
<proteinExistence type="predicted"/>
<organism evidence="2 3">
    <name type="scientific">Schistosoma japonicum</name>
    <name type="common">Blood fluke</name>
    <dbReference type="NCBI Taxonomy" id="6182"/>
    <lineage>
        <taxon>Eukaryota</taxon>
        <taxon>Metazoa</taxon>
        <taxon>Spiralia</taxon>
        <taxon>Lophotrochozoa</taxon>
        <taxon>Platyhelminthes</taxon>
        <taxon>Trematoda</taxon>
        <taxon>Digenea</taxon>
        <taxon>Strigeidida</taxon>
        <taxon>Schistosomatoidea</taxon>
        <taxon>Schistosomatidae</taxon>
        <taxon>Schistosoma</taxon>
    </lineage>
</organism>
<reference evidence="2 3" key="1">
    <citation type="submission" date="2019-03" db="EMBL/GenBank/DDBJ databases">
        <title>An improved genome assembly of the fluke Schistosoma japonicum.</title>
        <authorList>
            <person name="Hu W."/>
            <person name="Luo F."/>
            <person name="Yin M."/>
            <person name="Mo X."/>
            <person name="Sun C."/>
            <person name="Wu Q."/>
            <person name="Zhu B."/>
            <person name="Xiang M."/>
            <person name="Wang J."/>
            <person name="Wang Y."/>
            <person name="Zhang T."/>
            <person name="Xu B."/>
            <person name="Zheng H."/>
            <person name="Feng Z."/>
        </authorList>
    </citation>
    <scope>NUCLEOTIDE SEQUENCE [LARGE SCALE GENOMIC DNA]</scope>
    <source>
        <strain evidence="2">HuSjv2</strain>
        <tissue evidence="2">Worms</tissue>
    </source>
</reference>
<name>A0A4Z2DDH1_SCHJA</name>
<gene>
    <name evidence="2" type="ORF">EWB00_002076</name>
</gene>